<proteinExistence type="predicted"/>
<name>A0A0C2TP64_AMAMK</name>
<dbReference type="STRING" id="946122.A0A0C2TP64"/>
<dbReference type="Pfam" id="PF13358">
    <property type="entry name" value="DDE_3"/>
    <property type="match status" value="1"/>
</dbReference>
<evidence type="ECO:0000259" key="1">
    <source>
        <dbReference type="Pfam" id="PF13358"/>
    </source>
</evidence>
<dbReference type="InParanoid" id="A0A0C2TP64"/>
<dbReference type="InterPro" id="IPR036397">
    <property type="entry name" value="RNaseH_sf"/>
</dbReference>
<dbReference type="HOGENOM" id="CLU_056788_1_0_1"/>
<dbReference type="AlphaFoldDB" id="A0A0C2TP64"/>
<dbReference type="InterPro" id="IPR047655">
    <property type="entry name" value="Transpos_IS630-like"/>
</dbReference>
<dbReference type="Proteomes" id="UP000054549">
    <property type="component" value="Unassembled WGS sequence"/>
</dbReference>
<dbReference type="EMBL" id="KN818227">
    <property type="protein sequence ID" value="KIL68989.1"/>
    <property type="molecule type" value="Genomic_DNA"/>
</dbReference>
<dbReference type="PANTHER" id="PTHR46564">
    <property type="entry name" value="TRANSPOSASE"/>
    <property type="match status" value="1"/>
</dbReference>
<keyword evidence="3" id="KW-1185">Reference proteome</keyword>
<protein>
    <recommendedName>
        <fullName evidence="1">Tc1-like transposase DDE domain-containing protein</fullName>
    </recommendedName>
</protein>
<sequence length="258" mass="29932">FLFSTIRETPDFYLDELRDLLAVNCGIRVSRTTIWRTLKAGGLTMKKLSRIALERSHEKQLEYITRISTYTPEQLIFVDESSVDRQTTYRGKAWSVCGTEAHRKAFFVCGRQFSVLPALSYNDGIMHCEIIEGSYCTETFQCFVNHLLGYMRPFPAPNSVIVMDNCRIHKHPDILEMIEARQGLELGMRCEFLPPYSQDFNPIELAFSAMKFHLQRNGDLVRMAMTELSDEEIFLTLMDALYSISLTDCRSWYKYCGY</sequence>
<feature type="domain" description="Tc1-like transposase DDE" evidence="1">
    <location>
        <begin position="74"/>
        <end position="217"/>
    </location>
</feature>
<accession>A0A0C2TP64</accession>
<evidence type="ECO:0000313" key="3">
    <source>
        <dbReference type="Proteomes" id="UP000054549"/>
    </source>
</evidence>
<dbReference type="Gene3D" id="3.30.420.10">
    <property type="entry name" value="Ribonuclease H-like superfamily/Ribonuclease H"/>
    <property type="match status" value="1"/>
</dbReference>
<dbReference type="PANTHER" id="PTHR46564:SF1">
    <property type="entry name" value="TRANSPOSASE"/>
    <property type="match status" value="1"/>
</dbReference>
<feature type="non-terminal residue" evidence="2">
    <location>
        <position position="1"/>
    </location>
</feature>
<dbReference type="NCBIfam" id="NF033545">
    <property type="entry name" value="transpos_IS630"/>
    <property type="match status" value="1"/>
</dbReference>
<dbReference type="InterPro" id="IPR038717">
    <property type="entry name" value="Tc1-like_DDE_dom"/>
</dbReference>
<organism evidence="2 3">
    <name type="scientific">Amanita muscaria (strain Koide BX008)</name>
    <dbReference type="NCBI Taxonomy" id="946122"/>
    <lineage>
        <taxon>Eukaryota</taxon>
        <taxon>Fungi</taxon>
        <taxon>Dikarya</taxon>
        <taxon>Basidiomycota</taxon>
        <taxon>Agaricomycotina</taxon>
        <taxon>Agaricomycetes</taxon>
        <taxon>Agaricomycetidae</taxon>
        <taxon>Agaricales</taxon>
        <taxon>Pluteineae</taxon>
        <taxon>Amanitaceae</taxon>
        <taxon>Amanita</taxon>
    </lineage>
</organism>
<gene>
    <name evidence="2" type="ORF">M378DRAFT_70483</name>
</gene>
<dbReference type="OrthoDB" id="2266637at2759"/>
<reference evidence="2 3" key="1">
    <citation type="submission" date="2014-04" db="EMBL/GenBank/DDBJ databases">
        <title>Evolutionary Origins and Diversification of the Mycorrhizal Mutualists.</title>
        <authorList>
            <consortium name="DOE Joint Genome Institute"/>
            <consortium name="Mycorrhizal Genomics Consortium"/>
            <person name="Kohler A."/>
            <person name="Kuo A."/>
            <person name="Nagy L.G."/>
            <person name="Floudas D."/>
            <person name="Copeland A."/>
            <person name="Barry K.W."/>
            <person name="Cichocki N."/>
            <person name="Veneault-Fourrey C."/>
            <person name="LaButti K."/>
            <person name="Lindquist E.A."/>
            <person name="Lipzen A."/>
            <person name="Lundell T."/>
            <person name="Morin E."/>
            <person name="Murat C."/>
            <person name="Riley R."/>
            <person name="Ohm R."/>
            <person name="Sun H."/>
            <person name="Tunlid A."/>
            <person name="Henrissat B."/>
            <person name="Grigoriev I.V."/>
            <person name="Hibbett D.S."/>
            <person name="Martin F."/>
        </authorList>
    </citation>
    <scope>NUCLEOTIDE SEQUENCE [LARGE SCALE GENOMIC DNA]</scope>
    <source>
        <strain evidence="2 3">Koide BX008</strain>
    </source>
</reference>
<evidence type="ECO:0000313" key="2">
    <source>
        <dbReference type="EMBL" id="KIL68989.1"/>
    </source>
</evidence>
<dbReference type="GO" id="GO:0003676">
    <property type="term" value="F:nucleic acid binding"/>
    <property type="evidence" value="ECO:0007669"/>
    <property type="project" value="InterPro"/>
</dbReference>